<dbReference type="Proteomes" id="UP000317593">
    <property type="component" value="Unassembled WGS sequence"/>
</dbReference>
<keyword evidence="2" id="KW-0326">Glycosidase</keyword>
<dbReference type="Pfam" id="PF01156">
    <property type="entry name" value="IU_nuc_hydro"/>
    <property type="match status" value="1"/>
</dbReference>
<evidence type="ECO:0000256" key="2">
    <source>
        <dbReference type="ARBA" id="ARBA00023295"/>
    </source>
</evidence>
<evidence type="ECO:0000313" key="5">
    <source>
        <dbReference type="Proteomes" id="UP000317593"/>
    </source>
</evidence>
<dbReference type="AlphaFoldDB" id="A0A521CGK1"/>
<evidence type="ECO:0000313" key="4">
    <source>
        <dbReference type="EMBL" id="SMO58564.1"/>
    </source>
</evidence>
<dbReference type="SUPFAM" id="SSF53590">
    <property type="entry name" value="Nucleoside hydrolase"/>
    <property type="match status" value="1"/>
</dbReference>
<accession>A0A521CGK1</accession>
<name>A0A521CGK1_9BACT</name>
<proteinExistence type="predicted"/>
<dbReference type="GO" id="GO:0005829">
    <property type="term" value="C:cytosol"/>
    <property type="evidence" value="ECO:0007669"/>
    <property type="project" value="TreeGrafter"/>
</dbReference>
<dbReference type="GO" id="GO:0008477">
    <property type="term" value="F:purine nucleosidase activity"/>
    <property type="evidence" value="ECO:0007669"/>
    <property type="project" value="TreeGrafter"/>
</dbReference>
<dbReference type="InterPro" id="IPR023186">
    <property type="entry name" value="IUNH"/>
</dbReference>
<evidence type="ECO:0000256" key="1">
    <source>
        <dbReference type="ARBA" id="ARBA00022801"/>
    </source>
</evidence>
<keyword evidence="1 4" id="KW-0378">Hydrolase</keyword>
<keyword evidence="5" id="KW-1185">Reference proteome</keyword>
<evidence type="ECO:0000259" key="3">
    <source>
        <dbReference type="Pfam" id="PF01156"/>
    </source>
</evidence>
<sequence>MITVPRSRRDGLRRHRFTQPCMLLLPVLLFSFALTSCHSDAGASREDSRDVQTQQTMRILFDSDTNNEIDDQHALAYLLFNSDVFDVEGVTVNSTKEPDVELDYAEAQRVLALCRASRKIPLKKGANGTFSEIRKQLDQPDFDGAEAVQFIIDRALAEEEEKLMLLAVGKLTNIALALEKEPAIAARTRLVWLGSNYPRPGEHNQQADTTALNYILNSDLPFEVVTVRYGQPSGTDAVRVTKAQILQRMPGMGPIVDPPVEGRHGGTFTTFGDYSVNLFEHYEMGGTPPSRPLFDMAAVAILKNPDWARTKEIPAPILIDNEWVDRPGNERTITLWEHFHIYGIMHDFLQTMAHPVLPGG</sequence>
<feature type="domain" description="Inosine/uridine-preferring nucleoside hydrolase" evidence="3">
    <location>
        <begin position="59"/>
        <end position="317"/>
    </location>
</feature>
<dbReference type="PANTHER" id="PTHR12304:SF4">
    <property type="entry name" value="URIDINE NUCLEOSIDASE"/>
    <property type="match status" value="1"/>
</dbReference>
<dbReference type="EMBL" id="FXTH01000006">
    <property type="protein sequence ID" value="SMO58564.1"/>
    <property type="molecule type" value="Genomic_DNA"/>
</dbReference>
<dbReference type="GO" id="GO:0006152">
    <property type="term" value="P:purine nucleoside catabolic process"/>
    <property type="evidence" value="ECO:0007669"/>
    <property type="project" value="TreeGrafter"/>
</dbReference>
<dbReference type="RefSeq" id="WP_221929976.1">
    <property type="nucleotide sequence ID" value="NZ_FXTH01000006.1"/>
</dbReference>
<protein>
    <submittedName>
        <fullName evidence="4">Inosine-uridine nucleoside N-ribohydrolase</fullName>
    </submittedName>
</protein>
<reference evidence="4 5" key="1">
    <citation type="submission" date="2017-05" db="EMBL/GenBank/DDBJ databases">
        <authorList>
            <person name="Varghese N."/>
            <person name="Submissions S."/>
        </authorList>
    </citation>
    <scope>NUCLEOTIDE SEQUENCE [LARGE SCALE GENOMIC DNA]</scope>
    <source>
        <strain evidence="4 5">DSM 21194</strain>
    </source>
</reference>
<dbReference type="Gene3D" id="3.90.245.10">
    <property type="entry name" value="Ribonucleoside hydrolase-like"/>
    <property type="match status" value="1"/>
</dbReference>
<dbReference type="InterPro" id="IPR036452">
    <property type="entry name" value="Ribo_hydro-like"/>
</dbReference>
<organism evidence="4 5">
    <name type="scientific">Fodinibius sediminis</name>
    <dbReference type="NCBI Taxonomy" id="1214077"/>
    <lineage>
        <taxon>Bacteria</taxon>
        <taxon>Pseudomonadati</taxon>
        <taxon>Balneolota</taxon>
        <taxon>Balneolia</taxon>
        <taxon>Balneolales</taxon>
        <taxon>Balneolaceae</taxon>
        <taxon>Fodinibius</taxon>
    </lineage>
</organism>
<dbReference type="PANTHER" id="PTHR12304">
    <property type="entry name" value="INOSINE-URIDINE PREFERRING NUCLEOSIDE HYDROLASE"/>
    <property type="match status" value="1"/>
</dbReference>
<gene>
    <name evidence="4" type="ORF">SAMN06265218_10665</name>
</gene>
<dbReference type="InterPro" id="IPR001910">
    <property type="entry name" value="Inosine/uridine_hydrolase_dom"/>
</dbReference>